<sequence length="189" mass="21939">MVQILNDLSETDVPKDFEAGTKFGHSMRMLNMPNTVHIQPTITCPLHICRTNTGVIQELLDLKKHDEKDTIPWVTVYCYTTFDGLVSQVGWKDQAFVLMMSTLFSGHESKRERLRKRLKETSSKAKTSREPFKGQPQAWLYIPKIADCYNYRMSAVDDFDHLIAQNAGLRHIERGRLFPDFFMRLPDNE</sequence>
<reference evidence="2" key="1">
    <citation type="submission" date="2016-03" db="EMBL/GenBank/DDBJ databases">
        <authorList>
            <person name="Guldener U."/>
        </authorList>
    </citation>
    <scope>NUCLEOTIDE SEQUENCE [LARGE SCALE GENOMIC DNA]</scope>
    <source>
        <strain evidence="2">04CH-RAC-A.6.1</strain>
    </source>
</reference>
<dbReference type="Proteomes" id="UP000178912">
    <property type="component" value="Unassembled WGS sequence"/>
</dbReference>
<keyword evidence="2" id="KW-1185">Reference proteome</keyword>
<dbReference type="AlphaFoldDB" id="A0A1E1K348"/>
<name>A0A1E1K348_9HELO</name>
<evidence type="ECO:0000313" key="1">
    <source>
        <dbReference type="EMBL" id="CZS92483.1"/>
    </source>
</evidence>
<protein>
    <submittedName>
        <fullName evidence="1">Uncharacterized protein</fullName>
    </submittedName>
</protein>
<evidence type="ECO:0000313" key="2">
    <source>
        <dbReference type="Proteomes" id="UP000178912"/>
    </source>
</evidence>
<dbReference type="EMBL" id="FJUX01000012">
    <property type="protein sequence ID" value="CZS92483.1"/>
    <property type="molecule type" value="Genomic_DNA"/>
</dbReference>
<accession>A0A1E1K348</accession>
<proteinExistence type="predicted"/>
<organism evidence="1 2">
    <name type="scientific">Rhynchosporium agropyri</name>
    <dbReference type="NCBI Taxonomy" id="914238"/>
    <lineage>
        <taxon>Eukaryota</taxon>
        <taxon>Fungi</taxon>
        <taxon>Dikarya</taxon>
        <taxon>Ascomycota</taxon>
        <taxon>Pezizomycotina</taxon>
        <taxon>Leotiomycetes</taxon>
        <taxon>Helotiales</taxon>
        <taxon>Ploettnerulaceae</taxon>
        <taxon>Rhynchosporium</taxon>
    </lineage>
</organism>
<gene>
    <name evidence="1" type="ORF">RAG0_03071</name>
</gene>
<dbReference type="OrthoDB" id="2431486at2759"/>